<keyword evidence="1" id="KW-0812">Transmembrane</keyword>
<keyword evidence="1" id="KW-1133">Transmembrane helix</keyword>
<keyword evidence="1" id="KW-0472">Membrane</keyword>
<dbReference type="PANTHER" id="PTHR32309:SF13">
    <property type="entry name" value="FERRIC ENTEROBACTIN TRANSPORT PROTEIN FEPE"/>
    <property type="match status" value="1"/>
</dbReference>
<comment type="caution">
    <text evidence="2">The sequence shown here is derived from an EMBL/GenBank/DDBJ whole genome shotgun (WGS) entry which is preliminary data.</text>
</comment>
<reference evidence="2" key="1">
    <citation type="submission" date="2014-04" db="EMBL/GenBank/DDBJ databases">
        <title>In planta biocontrol of soil-borne Fusarium wilt of banana through a plant endophytic bacterium, Burkholderia cenocepacia 869T2.</title>
        <authorList>
            <person name="Ho Y.-N."/>
            <person name="Chiang H.-M."/>
            <person name="Chao C.-P."/>
            <person name="Su C.-C."/>
            <person name="Hsu H.-F."/>
            <person name="Guo C.-T."/>
            <person name="Hsieh J.-L."/>
            <person name="Huang C.-C."/>
        </authorList>
    </citation>
    <scope>NUCLEOTIDE SEQUENCE [LARGE SCALE GENOMIC DNA]</scope>
    <source>
        <strain evidence="2">869T2</strain>
    </source>
</reference>
<evidence type="ECO:0000256" key="1">
    <source>
        <dbReference type="SAM" id="Phobius"/>
    </source>
</evidence>
<dbReference type="AlphaFoldDB" id="A0A071MFV7"/>
<dbReference type="InterPro" id="IPR050445">
    <property type="entry name" value="Bact_polysacc_biosynth/exp"/>
</dbReference>
<protein>
    <submittedName>
        <fullName evidence="2">WcbD</fullName>
    </submittedName>
</protein>
<evidence type="ECO:0000313" key="2">
    <source>
        <dbReference type="EMBL" id="KEA59732.1"/>
    </source>
</evidence>
<feature type="transmembrane region" description="Helical" evidence="1">
    <location>
        <begin position="340"/>
        <end position="362"/>
    </location>
</feature>
<dbReference type="PANTHER" id="PTHR32309">
    <property type="entry name" value="TYROSINE-PROTEIN KINASE"/>
    <property type="match status" value="1"/>
</dbReference>
<sequence length="368" mass="40772">MKFLKRINRLFLITVVIPTAASIVYFGLVASDQYTSVSSFLIRSPQQSSASGLGGLLKGVGGFSQSDGDAYTVQKYILSRDAMMVLDKEQHIKSAFQSGSIDFINRFSIFGLNSSLEEFYLYYGKNIVDAKVETDSSIVTLNTNAYDPHLAWSMNKRLLELGERIVNQMNTRARADLINTAQHDVDVAKERDRVATLALAHYRNSAGVIDPERQSTIPLQQVGKLQDDLIATRVQIAQMERLSPNNPGLPTLRDRAKLLQQAIDQVSQRVAGSQGASLASKAAEFQRLTLEKEVADKILAGAITLLDQARVEAERKQLYLERIAEPSLPDYAMSPRRGRAILATFLLGLVLWGVLTIVIGGVKEHYDR</sequence>
<name>A0A071MFV7_9BURK</name>
<dbReference type="EMBL" id="JJOA01000008">
    <property type="protein sequence ID" value="KEA59732.1"/>
    <property type="molecule type" value="Genomic_DNA"/>
</dbReference>
<proteinExistence type="predicted"/>
<organism evidence="2">
    <name type="scientific">Burkholderia cenocepacia</name>
    <dbReference type="NCBI Taxonomy" id="95486"/>
    <lineage>
        <taxon>Bacteria</taxon>
        <taxon>Pseudomonadati</taxon>
        <taxon>Pseudomonadota</taxon>
        <taxon>Betaproteobacteria</taxon>
        <taxon>Burkholderiales</taxon>
        <taxon>Burkholderiaceae</taxon>
        <taxon>Burkholderia</taxon>
        <taxon>Burkholderia cepacia complex</taxon>
    </lineage>
</organism>
<dbReference type="GO" id="GO:0005886">
    <property type="term" value="C:plasma membrane"/>
    <property type="evidence" value="ECO:0007669"/>
    <property type="project" value="TreeGrafter"/>
</dbReference>
<dbReference type="OrthoDB" id="5497849at2"/>
<dbReference type="GO" id="GO:0004713">
    <property type="term" value="F:protein tyrosine kinase activity"/>
    <property type="evidence" value="ECO:0007669"/>
    <property type="project" value="TreeGrafter"/>
</dbReference>
<gene>
    <name evidence="2" type="ORF">DT99_08965</name>
</gene>
<accession>A0A071MFV7</accession>